<evidence type="ECO:0000256" key="2">
    <source>
        <dbReference type="ARBA" id="ARBA00023125"/>
    </source>
</evidence>
<keyword evidence="2" id="KW-0238">DNA-binding</keyword>
<name>A0A136Q496_9FIRM</name>
<dbReference type="EMBL" id="LSZW01000062">
    <property type="protein sequence ID" value="KXK65356.1"/>
    <property type="molecule type" value="Genomic_DNA"/>
</dbReference>
<dbReference type="PROSITE" id="PS01117">
    <property type="entry name" value="HTH_MARR_1"/>
    <property type="match status" value="1"/>
</dbReference>
<dbReference type="GO" id="GO:0003700">
    <property type="term" value="F:DNA-binding transcription factor activity"/>
    <property type="evidence" value="ECO:0007669"/>
    <property type="project" value="InterPro"/>
</dbReference>
<protein>
    <submittedName>
        <fullName evidence="5">Transcriptional regulator, MarR family</fullName>
    </submittedName>
</protein>
<dbReference type="SUPFAM" id="SSF46785">
    <property type="entry name" value="Winged helix' DNA-binding domain"/>
    <property type="match status" value="1"/>
</dbReference>
<dbReference type="OrthoDB" id="3232829at2"/>
<dbReference type="AlphaFoldDB" id="A0A136Q496"/>
<dbReference type="Pfam" id="PF12802">
    <property type="entry name" value="MarR_2"/>
    <property type="match status" value="1"/>
</dbReference>
<keyword evidence="6" id="KW-1185">Reference proteome</keyword>
<dbReference type="RefSeq" id="WP_066518050.1">
    <property type="nucleotide sequence ID" value="NZ_CABMOF010000001.1"/>
</dbReference>
<evidence type="ECO:0000259" key="4">
    <source>
        <dbReference type="PROSITE" id="PS50995"/>
    </source>
</evidence>
<dbReference type="Gene3D" id="1.10.10.10">
    <property type="entry name" value="Winged helix-like DNA-binding domain superfamily/Winged helix DNA-binding domain"/>
    <property type="match status" value="1"/>
</dbReference>
<comment type="caution">
    <text evidence="5">The sequence shown here is derived from an EMBL/GenBank/DDBJ whole genome shotgun (WGS) entry which is preliminary data.</text>
</comment>
<dbReference type="PANTHER" id="PTHR33164:SF43">
    <property type="entry name" value="HTH-TYPE TRANSCRIPTIONAL REPRESSOR YETL"/>
    <property type="match status" value="1"/>
</dbReference>
<reference evidence="5 6" key="1">
    <citation type="submission" date="2016-02" db="EMBL/GenBank/DDBJ databases">
        <authorList>
            <person name="Wen L."/>
            <person name="He K."/>
            <person name="Yang H."/>
        </authorList>
    </citation>
    <scope>NUCLEOTIDE SEQUENCE [LARGE SCALE GENOMIC DNA]</scope>
    <source>
        <strain evidence="5 6">DSM 22607</strain>
    </source>
</reference>
<dbReference type="GO" id="GO:0006950">
    <property type="term" value="P:response to stress"/>
    <property type="evidence" value="ECO:0007669"/>
    <property type="project" value="TreeGrafter"/>
</dbReference>
<organism evidence="5 6">
    <name type="scientific">Christensenella minuta</name>
    <dbReference type="NCBI Taxonomy" id="626937"/>
    <lineage>
        <taxon>Bacteria</taxon>
        <taxon>Bacillati</taxon>
        <taxon>Bacillota</taxon>
        <taxon>Clostridia</taxon>
        <taxon>Christensenellales</taxon>
        <taxon>Christensenellaceae</taxon>
        <taxon>Christensenella</taxon>
    </lineage>
</organism>
<dbReference type="InterPro" id="IPR000835">
    <property type="entry name" value="HTH_MarR-typ"/>
</dbReference>
<sequence length="154" mass="17770">MKKDMTIVSKDIDAYYESWFRINQAYSIWAQQRGTTDNMMFALYEIHSAKEGCTQQQLCRKLFLPKQTVSFLLSKLEKQGYIGRSENPRDRRNKLVSFTAEGRKYAQKLLGELGRAEARAFLSMTAEERRSVAKGLHSFAEAISKSFLGDRKEP</sequence>
<dbReference type="PANTHER" id="PTHR33164">
    <property type="entry name" value="TRANSCRIPTIONAL REGULATOR, MARR FAMILY"/>
    <property type="match status" value="1"/>
</dbReference>
<dbReference type="InterPro" id="IPR039422">
    <property type="entry name" value="MarR/SlyA-like"/>
</dbReference>
<dbReference type="Proteomes" id="UP000070366">
    <property type="component" value="Unassembled WGS sequence"/>
</dbReference>
<evidence type="ECO:0000313" key="6">
    <source>
        <dbReference type="Proteomes" id="UP000070366"/>
    </source>
</evidence>
<feature type="domain" description="HTH marR-type" evidence="4">
    <location>
        <begin position="1"/>
        <end position="141"/>
    </location>
</feature>
<keyword evidence="3" id="KW-0804">Transcription</keyword>
<keyword evidence="1" id="KW-0805">Transcription regulation</keyword>
<evidence type="ECO:0000256" key="3">
    <source>
        <dbReference type="ARBA" id="ARBA00023163"/>
    </source>
</evidence>
<dbReference type="InterPro" id="IPR036388">
    <property type="entry name" value="WH-like_DNA-bd_sf"/>
</dbReference>
<dbReference type="STRING" id="626937.HMPREF3293_01946"/>
<dbReference type="InterPro" id="IPR036390">
    <property type="entry name" value="WH_DNA-bd_sf"/>
</dbReference>
<proteinExistence type="predicted"/>
<evidence type="ECO:0000256" key="1">
    <source>
        <dbReference type="ARBA" id="ARBA00023015"/>
    </source>
</evidence>
<dbReference type="PROSITE" id="PS50995">
    <property type="entry name" value="HTH_MARR_2"/>
    <property type="match status" value="1"/>
</dbReference>
<accession>A0A136Q496</accession>
<evidence type="ECO:0000313" key="5">
    <source>
        <dbReference type="EMBL" id="KXK65356.1"/>
    </source>
</evidence>
<dbReference type="InterPro" id="IPR023187">
    <property type="entry name" value="Tscrpt_reg_MarR-type_CS"/>
</dbReference>
<dbReference type="PRINTS" id="PR00598">
    <property type="entry name" value="HTHMARR"/>
</dbReference>
<dbReference type="GO" id="GO:0003677">
    <property type="term" value="F:DNA binding"/>
    <property type="evidence" value="ECO:0007669"/>
    <property type="project" value="UniProtKB-KW"/>
</dbReference>
<dbReference type="SMART" id="SM00347">
    <property type="entry name" value="HTH_MARR"/>
    <property type="match status" value="1"/>
</dbReference>
<gene>
    <name evidence="5" type="ORF">HMPREF3293_01946</name>
</gene>
<dbReference type="KEGG" id="cmiu:B1H56_05505"/>